<dbReference type="Gene3D" id="1.10.1070.11">
    <property type="entry name" value="Phosphatidylinositol 3-/4-kinase, catalytic domain"/>
    <property type="match status" value="1"/>
</dbReference>
<protein>
    <recommendedName>
        <fullName evidence="2">1-phosphatidylinositol 4-kinase</fullName>
        <ecNumber evidence="2">2.7.1.67</ecNumber>
    </recommendedName>
</protein>
<comment type="similarity">
    <text evidence="1">Belongs to the PI3/PI4-kinase family. Type III PI4K subfamily.</text>
</comment>
<dbReference type="GO" id="GO:0046854">
    <property type="term" value="P:phosphatidylinositol phosphate biosynthetic process"/>
    <property type="evidence" value="ECO:0007669"/>
    <property type="project" value="InterPro"/>
</dbReference>
<evidence type="ECO:0000256" key="2">
    <source>
        <dbReference type="ARBA" id="ARBA00012169"/>
    </source>
</evidence>
<dbReference type="InterPro" id="IPR000403">
    <property type="entry name" value="PI3/4_kinase_cat_dom"/>
</dbReference>
<dbReference type="PROSITE" id="PS51545">
    <property type="entry name" value="PIK_HELICAL"/>
    <property type="match status" value="1"/>
</dbReference>
<dbReference type="InterPro" id="IPR011009">
    <property type="entry name" value="Kinase-like_dom_sf"/>
</dbReference>
<keyword evidence="3" id="KW-0808">Transferase</keyword>
<dbReference type="InterPro" id="IPR018936">
    <property type="entry name" value="PI3/4_kinase_CS"/>
</dbReference>
<dbReference type="InterPro" id="IPR042236">
    <property type="entry name" value="PI3K_accessory_sf"/>
</dbReference>
<dbReference type="Gene3D" id="1.25.40.70">
    <property type="entry name" value="Phosphatidylinositol 3-kinase, accessory domain (PIK)"/>
    <property type="match status" value="1"/>
</dbReference>
<dbReference type="PANTHER" id="PTHR10048:SF15">
    <property type="entry name" value="PHOSPHATIDYLINOSITOL 4-KINASE ALPHA"/>
    <property type="match status" value="1"/>
</dbReference>
<dbReference type="Pfam" id="PF00613">
    <property type="entry name" value="PI3Ka"/>
    <property type="match status" value="1"/>
</dbReference>
<dbReference type="Proteomes" id="UP000694866">
    <property type="component" value="Unplaced"/>
</dbReference>
<dbReference type="Pfam" id="PF00454">
    <property type="entry name" value="PI3_PI4_kinase"/>
    <property type="match status" value="1"/>
</dbReference>
<dbReference type="InterPro" id="IPR001263">
    <property type="entry name" value="PI3K_accessory_dom"/>
</dbReference>
<dbReference type="FunFam" id="1.10.1070.11:FF:000005">
    <property type="entry name" value="Phosphatidylinositol 4-kinase, catalytic, alpha"/>
    <property type="match status" value="1"/>
</dbReference>
<dbReference type="GO" id="GO:0048015">
    <property type="term" value="P:phosphatidylinositol-mediated signaling"/>
    <property type="evidence" value="ECO:0007669"/>
    <property type="project" value="TreeGrafter"/>
</dbReference>
<dbReference type="InterPro" id="IPR015433">
    <property type="entry name" value="PI3/4_kinase"/>
</dbReference>
<dbReference type="SMART" id="SM00146">
    <property type="entry name" value="PI3Kc"/>
    <property type="match status" value="1"/>
</dbReference>
<keyword evidence="4" id="KW-0418">Kinase</keyword>
<gene>
    <name evidence="8" type="primary">Pi4KIIIalpha</name>
</gene>
<feature type="domain" description="PIK helical" evidence="6">
    <location>
        <begin position="1566"/>
        <end position="1744"/>
    </location>
</feature>
<dbReference type="SUPFAM" id="SSF48371">
    <property type="entry name" value="ARM repeat"/>
    <property type="match status" value="2"/>
</dbReference>
<dbReference type="GeneID" id="105269196"/>
<dbReference type="SMART" id="SM00145">
    <property type="entry name" value="PI3Ka"/>
    <property type="match status" value="1"/>
</dbReference>
<dbReference type="OrthoDB" id="10264149at2759"/>
<feature type="domain" description="PI3K/PI4K catalytic" evidence="5">
    <location>
        <begin position="1840"/>
        <end position="2108"/>
    </location>
</feature>
<dbReference type="FunFam" id="3.30.1010.10:FF:000009">
    <property type="entry name" value="Phosphatidylinositol 4-kinase, catalytic, alpha"/>
    <property type="match status" value="1"/>
</dbReference>
<dbReference type="GO" id="GO:0004430">
    <property type="term" value="F:1-phosphatidylinositol 4-kinase activity"/>
    <property type="evidence" value="ECO:0007669"/>
    <property type="project" value="UniProtKB-EC"/>
</dbReference>
<evidence type="ECO:0000259" key="5">
    <source>
        <dbReference type="PROSITE" id="PS50290"/>
    </source>
</evidence>
<reference evidence="8" key="1">
    <citation type="submission" date="2025-08" db="UniProtKB">
        <authorList>
            <consortium name="RefSeq"/>
        </authorList>
    </citation>
    <scope>IDENTIFICATION</scope>
    <source>
        <strain evidence="8">USDA-PBARC FA_bdor</strain>
        <tissue evidence="8">Whole organism</tissue>
    </source>
</reference>
<dbReference type="PROSITE" id="PS50290">
    <property type="entry name" value="PI3_4_KINASE_3"/>
    <property type="match status" value="1"/>
</dbReference>
<dbReference type="KEGG" id="fas:105269196"/>
<dbReference type="GO" id="GO:0005737">
    <property type="term" value="C:cytoplasm"/>
    <property type="evidence" value="ECO:0007669"/>
    <property type="project" value="TreeGrafter"/>
</dbReference>
<dbReference type="InterPro" id="IPR016024">
    <property type="entry name" value="ARM-type_fold"/>
</dbReference>
<dbReference type="GO" id="GO:0005886">
    <property type="term" value="C:plasma membrane"/>
    <property type="evidence" value="ECO:0007669"/>
    <property type="project" value="TreeGrafter"/>
</dbReference>
<accession>A0A9R1U4U8</accession>
<dbReference type="CDD" id="cd05167">
    <property type="entry name" value="PI4Kc_III_alpha"/>
    <property type="match status" value="1"/>
</dbReference>
<proteinExistence type="inferred from homology"/>
<dbReference type="Pfam" id="PF19274">
    <property type="entry name" value="PI4K_N"/>
    <property type="match status" value="1"/>
</dbReference>
<dbReference type="EC" id="2.7.1.67" evidence="2"/>
<dbReference type="Gene3D" id="3.30.1010.10">
    <property type="entry name" value="Phosphatidylinositol 3-kinase Catalytic Subunit, Chain A, domain 4"/>
    <property type="match status" value="1"/>
</dbReference>
<name>A0A9R1U4U8_9HYME</name>
<evidence type="ECO:0000256" key="1">
    <source>
        <dbReference type="ARBA" id="ARBA00006209"/>
    </source>
</evidence>
<dbReference type="CTD" id="31247"/>
<evidence type="ECO:0000259" key="6">
    <source>
        <dbReference type="PROSITE" id="PS51545"/>
    </source>
</evidence>
<dbReference type="InterPro" id="IPR036940">
    <property type="entry name" value="PI3/4_kinase_cat_sf"/>
</dbReference>
<dbReference type="RefSeq" id="XP_011307553.1">
    <property type="nucleotide sequence ID" value="XM_011309251.1"/>
</dbReference>
<dbReference type="FunFam" id="1.25.40.70:FF:000011">
    <property type="entry name" value="Phosphatidylinositol 4-kinase alpha"/>
    <property type="match status" value="1"/>
</dbReference>
<evidence type="ECO:0000313" key="8">
    <source>
        <dbReference type="RefSeq" id="XP_011307553.1"/>
    </source>
</evidence>
<dbReference type="InterPro" id="IPR045495">
    <property type="entry name" value="PI4K_N"/>
</dbReference>
<dbReference type="SUPFAM" id="SSF56112">
    <property type="entry name" value="Protein kinase-like (PK-like)"/>
    <property type="match status" value="1"/>
</dbReference>
<keyword evidence="7" id="KW-1185">Reference proteome</keyword>
<dbReference type="PROSITE" id="PS00915">
    <property type="entry name" value="PI3_4_KINASE_1"/>
    <property type="match status" value="1"/>
</dbReference>
<dbReference type="PANTHER" id="PTHR10048">
    <property type="entry name" value="PHOSPHATIDYLINOSITOL KINASE"/>
    <property type="match status" value="1"/>
</dbReference>
<dbReference type="PROSITE" id="PS00916">
    <property type="entry name" value="PI3_4_KINASE_2"/>
    <property type="match status" value="1"/>
</dbReference>
<sequence length="2124" mass="239505">MAADDKVFFTKTVQHLARSLAGIKPTPWEKVNRLFKLCPQESGQGVFRIDQRGQDAIIALGIYFLESDLQHREKILPYLLRLLRGLPKVVWLDEIRVTPVERIPVAERFSFCLNTLLSDVAARGETACDEIIATQVEILSVITNLIRSCKEQNGARGLQAKLSLCKCVVPVLFGLARSMGRFATVDPPLLCRIFPQPEPPMKNNNEASPNKRHRSFSNFRPIIPRSLSGNLNPHSSIDSTQSALTAGEDYAPTKRPSLHSYLSVPYDPCTYFFTRYGSCFNQFPQMRCNESPEKRTGLLFSIVHLQSVLALAKKLLTKDTLAFLDDEAQQIYFSGQIQIFPYRSFSETMNLVMVALLRELLQNQRDLPAPFTRDVQEFVKGLFLSGQTELQSRQHDASEREDADTNFRTVNRFKVNVMANSACVDLLVWAIGDETAALGEYDLAALLADLSSMLIGEGADSLCSRLTEKINSNHGPKLVLAHMPLLMVCLEGLGKLAQKFPNIAITSKYNLRDFLMNPSPILVKLHRQFSDKVVKDPQFHTTVIQGKDADNHRSVSPSQAAFEKLRDAAIGNLCIALEAAQPVYPNCVPALVSSASTRMCSLEKSDNTEKLSNQLVGENIMIMLGHVAVALRDTPKTTSSILQFFEQCFCRDPSALDSLIVDQLGCMIIAKCEARGEIMQMFSVSLESSCVAYGTNSDRKQYRHVTGAVTNALANIAANLQGEAELDKLLLRLLQLFVSMGLEGKRQSEKIVNNATSTTSTMTKVSSVAGNLGALIPVIAILVRRLPPIRHPSTRVLKLFKDFWLYCVVFGFVPVEPQSARLWPGEWYEGVKEIAIKSPYLIAQTNAKLEMRELQYTSAVRNESVSLSELQELRNQILRMSIRSSDIGAYVAKMQFAQITYLLSVYWVETLRVANSSEPSLEPIMEYLSDSDLQKDKSGMWQCICSVGDSVFAKFKDVMQRKPKDEKRERELENHTQFLLVNFNHVHKQIRRVADKYLSALVDAFPHLLWNCRVLWSMLDILQVLAFSLQLDPNEESPSLRIPGTPYTIHLMDSLEAREIIVKDFAARCKGIVQEAMKWAPHATRSHLQEYINQIPSSGMWHHAGLALATDSVLEFVDLAAPTTGPTNTNSLDKRPRGTKGASSWLLSMMSRRSWYAGEVTGMLALAHAETSSEEQSLEDGRRIVIDRVIGAVEHACHSQNDKLHQAALWRATALLISIPGVHRRLLHTVAGSQIKLFTHNAMLTAVECWQWILTARPDLKLRFLQEMLGAWQHTVDKKMGLFSPGSEEVSPLAVYEGCELDPNPPYVKPHEIWVAFIVELIETAKYCCQETVEMIAMLLHRSLPMTVGASGEEPILNRHVAAVGARFKLLSCGLLLLQGDTLPKSLSKNVLRERVYCNCLDYFCRERQTPTQEPDQLREDIVTLMRFWQVMHSDKKYLMMTGEGDFEMLIEHQTSLVANDSISTINSLAPSKDTMKQPASVWINTVPLSTSSNALGKRSNRSKRMMHGNVFVKDYIKKRNLILELLAVEIELLLVWHNPGGRQELQVPGEASIAEWRAKSMNERWRDYTRLAWDISPVLAVFLPVRLRNSDTIIREVCRLVRLKPIPVMHVPEALQYLVTTDSLLNDSPELVFMLTWARISPIQALAYFSRQFPHHPISAQYAVRVLGSYPADAVLFYIPQLVQAVRHDSMGYVIEFIKAIAKRSQVVAHQLIWNMHVNMYRDEDKQIKDPDLFDTLDALVKAILSSLSGPAKQFYEREFDFFEKITNISGEIRPYPKGPDRREACLKALRNITVQPGCYLPSNPEAMVIDIDYKSGRPLQSAAKAPFLARFKVQKYGIKELENIAMAVSANGKVETKCAGQEVWQAAIFKVGDDVRQDMLALQVIGIFKNIFRKVGLNLFLFPYRVVATAPGCGVIECVPNAESRDQLGRQTDFGMYEYFLAKYGDETSKEFQTARRNFVKSMAAYSVITYLLQIKDRHNGNIMLDDEGHIIHIDFGFMFESSPGGNLGFEPDIKLTDEMVLVMGGKMEAAPFKWFMELCVQAFLAVRPYQEAIISLVSLMLDTGLPCFRGQTIKLLRSRFAPMANDRDAAAFMLNVIRNSFLNFRTKTYDMIQYYQNQIPY</sequence>
<evidence type="ECO:0000256" key="3">
    <source>
        <dbReference type="ARBA" id="ARBA00022679"/>
    </source>
</evidence>
<evidence type="ECO:0000256" key="4">
    <source>
        <dbReference type="ARBA" id="ARBA00022777"/>
    </source>
</evidence>
<organism evidence="7 8">
    <name type="scientific">Fopius arisanus</name>
    <dbReference type="NCBI Taxonomy" id="64838"/>
    <lineage>
        <taxon>Eukaryota</taxon>
        <taxon>Metazoa</taxon>
        <taxon>Ecdysozoa</taxon>
        <taxon>Arthropoda</taxon>
        <taxon>Hexapoda</taxon>
        <taxon>Insecta</taxon>
        <taxon>Pterygota</taxon>
        <taxon>Neoptera</taxon>
        <taxon>Endopterygota</taxon>
        <taxon>Hymenoptera</taxon>
        <taxon>Apocrita</taxon>
        <taxon>Ichneumonoidea</taxon>
        <taxon>Braconidae</taxon>
        <taxon>Opiinae</taxon>
        <taxon>Fopius</taxon>
    </lineage>
</organism>
<evidence type="ECO:0000313" key="7">
    <source>
        <dbReference type="Proteomes" id="UP000694866"/>
    </source>
</evidence>